<protein>
    <submittedName>
        <fullName evidence="3">Phosphoesterase family-domain-containing protein</fullName>
    </submittedName>
</protein>
<dbReference type="PANTHER" id="PTHR31956:SF1">
    <property type="entry name" value="NON-SPECIFIC PHOSPHOLIPASE C1"/>
    <property type="match status" value="1"/>
</dbReference>
<name>A0A9P5PNP2_9AGAR</name>
<accession>A0A9P5PNP2</accession>
<reference evidence="3" key="1">
    <citation type="submission" date="2020-11" db="EMBL/GenBank/DDBJ databases">
        <authorList>
            <consortium name="DOE Joint Genome Institute"/>
            <person name="Ahrendt S."/>
            <person name="Riley R."/>
            <person name="Andreopoulos W."/>
            <person name="Labutti K."/>
            <person name="Pangilinan J."/>
            <person name="Ruiz-Duenas F.J."/>
            <person name="Barrasa J.M."/>
            <person name="Sanchez-Garcia M."/>
            <person name="Camarero S."/>
            <person name="Miyauchi S."/>
            <person name="Serrano A."/>
            <person name="Linde D."/>
            <person name="Babiker R."/>
            <person name="Drula E."/>
            <person name="Ayuso-Fernandez I."/>
            <person name="Pacheco R."/>
            <person name="Padilla G."/>
            <person name="Ferreira P."/>
            <person name="Barriuso J."/>
            <person name="Kellner H."/>
            <person name="Castanera R."/>
            <person name="Alfaro M."/>
            <person name="Ramirez L."/>
            <person name="Pisabarro A.G."/>
            <person name="Kuo A."/>
            <person name="Tritt A."/>
            <person name="Lipzen A."/>
            <person name="He G."/>
            <person name="Yan M."/>
            <person name="Ng V."/>
            <person name="Cullen D."/>
            <person name="Martin F."/>
            <person name="Rosso M.-N."/>
            <person name="Henrissat B."/>
            <person name="Hibbett D."/>
            <person name="Martinez A.T."/>
            <person name="Grigoriev I.V."/>
        </authorList>
    </citation>
    <scope>NUCLEOTIDE SEQUENCE</scope>
    <source>
        <strain evidence="3">AH 40177</strain>
    </source>
</reference>
<dbReference type="Proteomes" id="UP000772434">
    <property type="component" value="Unassembled WGS sequence"/>
</dbReference>
<keyword evidence="4" id="KW-1185">Reference proteome</keyword>
<feature type="chain" id="PRO_5040444772" evidence="2">
    <location>
        <begin position="18"/>
        <end position="644"/>
    </location>
</feature>
<evidence type="ECO:0000313" key="4">
    <source>
        <dbReference type="Proteomes" id="UP000772434"/>
    </source>
</evidence>
<gene>
    <name evidence="3" type="ORF">BDP27DRAFT_1297119</name>
</gene>
<proteinExistence type="predicted"/>
<keyword evidence="2" id="KW-0732">Signal</keyword>
<dbReference type="InterPro" id="IPR017850">
    <property type="entry name" value="Alkaline_phosphatase_core_sf"/>
</dbReference>
<dbReference type="PANTHER" id="PTHR31956">
    <property type="entry name" value="NON-SPECIFIC PHOSPHOLIPASE C4-RELATED"/>
    <property type="match status" value="1"/>
</dbReference>
<evidence type="ECO:0000256" key="1">
    <source>
        <dbReference type="ARBA" id="ARBA00022801"/>
    </source>
</evidence>
<dbReference type="OrthoDB" id="5135119at2759"/>
<keyword evidence="1" id="KW-0378">Hydrolase</keyword>
<sequence length="644" mass="69531">MLLSAIVAASLATSAFADSLADVEHIVLFMQENRAFDHYFGTMAGVRGFKDPNVQVNSDGRSVFFQQVNPFLSNATDFLLPWYLSAAGGEFINGTQCMNGGSNQWGENHAALAFGTNASTDFKQAENNTPQSWGHFRRSDLPVHFAIAEGWTVGDMYQQGVIASTNPNRVIWQTGSVGIPGGNVNTTQGPVLDNNGSPGCSKHDIRCDPNTIEKLPEFLEDAGISWKEFQAVDNFGDNPLVSFEFWQNLADDNATSELAQQGLAMNGGGNWQGGLDLLKKQAAEGTLPAVSFFIGPAELSEHPPFRPVDGAWLQKEIVDAIVSSPKYNKTILIISFDETGGWGDQYVCVLNLPKGTPGEWIINPFTGELAPSGPGFRLPFTVISPWTRGGIVFTEPSDHISQNLFLEEWAAARGTPFKNTNINDWRREHMSNLVNLFDFENPDYSAAPIPDTPPPHADPLTSLLDGDVFCEQAFAGFIEAPIPYGQQTEANSLFTETGFKTVRGSLTEGRYLVIESSNKNLALSSKGSALSTSASTSNKITTPSQRFIIHATNPQVISENSFRIASAASITDATAIANATTPFLNSKLLFGSVNSSAIFNITYEGGGVYNFMESGSGLFLGLGDNGAPTLSKQAESFNIFSVSF</sequence>
<organism evidence="3 4">
    <name type="scientific">Rhodocollybia butyracea</name>
    <dbReference type="NCBI Taxonomy" id="206335"/>
    <lineage>
        <taxon>Eukaryota</taxon>
        <taxon>Fungi</taxon>
        <taxon>Dikarya</taxon>
        <taxon>Basidiomycota</taxon>
        <taxon>Agaricomycotina</taxon>
        <taxon>Agaricomycetes</taxon>
        <taxon>Agaricomycetidae</taxon>
        <taxon>Agaricales</taxon>
        <taxon>Marasmiineae</taxon>
        <taxon>Omphalotaceae</taxon>
        <taxon>Rhodocollybia</taxon>
    </lineage>
</organism>
<dbReference type="AlphaFoldDB" id="A0A9P5PNP2"/>
<dbReference type="EMBL" id="JADNRY010000083">
    <property type="protein sequence ID" value="KAF9066673.1"/>
    <property type="molecule type" value="Genomic_DNA"/>
</dbReference>
<evidence type="ECO:0000313" key="3">
    <source>
        <dbReference type="EMBL" id="KAF9066673.1"/>
    </source>
</evidence>
<dbReference type="Gene3D" id="3.40.720.10">
    <property type="entry name" value="Alkaline Phosphatase, subunit A"/>
    <property type="match status" value="2"/>
</dbReference>
<evidence type="ECO:0000256" key="2">
    <source>
        <dbReference type="SAM" id="SignalP"/>
    </source>
</evidence>
<dbReference type="GO" id="GO:0042578">
    <property type="term" value="F:phosphoric ester hydrolase activity"/>
    <property type="evidence" value="ECO:0007669"/>
    <property type="project" value="UniProtKB-ARBA"/>
</dbReference>
<comment type="caution">
    <text evidence="3">The sequence shown here is derived from an EMBL/GenBank/DDBJ whole genome shotgun (WGS) entry which is preliminary data.</text>
</comment>
<feature type="signal peptide" evidence="2">
    <location>
        <begin position="1"/>
        <end position="17"/>
    </location>
</feature>
<dbReference type="Pfam" id="PF04185">
    <property type="entry name" value="Phosphoesterase"/>
    <property type="match status" value="1"/>
</dbReference>
<dbReference type="InterPro" id="IPR007312">
    <property type="entry name" value="Phosphoesterase"/>
</dbReference>